<evidence type="ECO:0000313" key="4">
    <source>
        <dbReference type="EMBL" id="CCI52619.1"/>
    </source>
</evidence>
<protein>
    <recommendedName>
        <fullName evidence="3">Thioredoxin-like fold domain-containing protein</fullName>
    </recommendedName>
</protein>
<accession>A0A077M7S1</accession>
<evidence type="ECO:0000259" key="3">
    <source>
        <dbReference type="Pfam" id="PF13462"/>
    </source>
</evidence>
<feature type="transmembrane region" description="Helical" evidence="2">
    <location>
        <begin position="88"/>
        <end position="107"/>
    </location>
</feature>
<evidence type="ECO:0000256" key="2">
    <source>
        <dbReference type="SAM" id="Phobius"/>
    </source>
</evidence>
<dbReference type="Pfam" id="PF13462">
    <property type="entry name" value="Thioredoxin_4"/>
    <property type="match status" value="1"/>
</dbReference>
<dbReference type="SUPFAM" id="SSF52833">
    <property type="entry name" value="Thioredoxin-like"/>
    <property type="match status" value="1"/>
</dbReference>
<feature type="compositionally biased region" description="Pro residues" evidence="1">
    <location>
        <begin position="14"/>
        <end position="24"/>
    </location>
</feature>
<evidence type="ECO:0000313" key="5">
    <source>
        <dbReference type="Proteomes" id="UP000035720"/>
    </source>
</evidence>
<comment type="caution">
    <text evidence="4">The sequence shown here is derived from an EMBL/GenBank/DDBJ whole genome shotgun (WGS) entry which is preliminary data.</text>
</comment>
<keyword evidence="5" id="KW-1185">Reference proteome</keyword>
<keyword evidence="2" id="KW-0812">Transmembrane</keyword>
<dbReference type="Gene3D" id="3.40.30.10">
    <property type="entry name" value="Glutaredoxin"/>
    <property type="match status" value="1"/>
</dbReference>
<feature type="compositionally biased region" description="Low complexity" evidence="1">
    <location>
        <begin position="1"/>
        <end position="13"/>
    </location>
</feature>
<dbReference type="InterPro" id="IPR036249">
    <property type="entry name" value="Thioredoxin-like_sf"/>
</dbReference>
<name>A0A077M7S1_9MICO</name>
<keyword evidence="2" id="KW-0472">Membrane</keyword>
<sequence>MTPETPAPEASAPAAPPPPVPPSYPFRSGGAGRGLPAVETTETSTTRATARHTDEGDQAVAAATDVPQTRAGRHAAARRTRRRSQRPLVIGGIVAVVAIAGLAWALIARSGGSDLPPGVAAMGDTLTRGTAKAGVKVLDIYEDFQCPECGQFETLHGPSVRVLAESGDLLVNYHLRSGLDKDHQGDNSARAAEAAVCAASVGQFGEFHDQLVANQPPSVGAGWTDEQLSQFAKDAGITGAQHQTWQKCVDDGKFADYVASVEAGAVKAGITADPAILRDGQPFTIAGLDAASFAKAVTGK</sequence>
<dbReference type="EMBL" id="CAJC01000101">
    <property type="protein sequence ID" value="CCI52619.1"/>
    <property type="molecule type" value="Genomic_DNA"/>
</dbReference>
<keyword evidence="2" id="KW-1133">Transmembrane helix</keyword>
<dbReference type="AlphaFoldDB" id="A0A077M7S1"/>
<proteinExistence type="predicted"/>
<gene>
    <name evidence="4" type="ORF">BN13_190024</name>
</gene>
<organism evidence="4 5">
    <name type="scientific">Nostocoides jenkinsii Ben 74</name>
    <dbReference type="NCBI Taxonomy" id="1193518"/>
    <lineage>
        <taxon>Bacteria</taxon>
        <taxon>Bacillati</taxon>
        <taxon>Actinomycetota</taxon>
        <taxon>Actinomycetes</taxon>
        <taxon>Micrococcales</taxon>
        <taxon>Intrasporangiaceae</taxon>
        <taxon>Nostocoides</taxon>
    </lineage>
</organism>
<reference evidence="4 5" key="1">
    <citation type="journal article" date="2013" name="ISME J.">
        <title>A metabolic model for members of the genus Tetrasphaera involved in enhanced biological phosphorus removal.</title>
        <authorList>
            <person name="Kristiansen R."/>
            <person name="Nguyen H.T.T."/>
            <person name="Saunders A.M."/>
            <person name="Nielsen J.L."/>
            <person name="Wimmer R."/>
            <person name="Le V.Q."/>
            <person name="McIlroy S.J."/>
            <person name="Petrovski S."/>
            <person name="Seviour R.J."/>
            <person name="Calteau A."/>
            <person name="Nielsen K.L."/>
            <person name="Nielsen P.H."/>
        </authorList>
    </citation>
    <scope>NUCLEOTIDE SEQUENCE [LARGE SCALE GENOMIC DNA]</scope>
    <source>
        <strain evidence="4 5">Ben 74</strain>
    </source>
</reference>
<dbReference type="STRING" id="1193518.BN13_190024"/>
<evidence type="ECO:0000256" key="1">
    <source>
        <dbReference type="SAM" id="MobiDB-lite"/>
    </source>
</evidence>
<feature type="domain" description="Thioredoxin-like fold" evidence="3">
    <location>
        <begin position="124"/>
        <end position="283"/>
    </location>
</feature>
<feature type="region of interest" description="Disordered" evidence="1">
    <location>
        <begin position="1"/>
        <end position="83"/>
    </location>
</feature>
<feature type="compositionally biased region" description="Low complexity" evidence="1">
    <location>
        <begin position="39"/>
        <end position="48"/>
    </location>
</feature>
<feature type="compositionally biased region" description="Basic residues" evidence="1">
    <location>
        <begin position="71"/>
        <end position="83"/>
    </location>
</feature>
<dbReference type="InterPro" id="IPR012336">
    <property type="entry name" value="Thioredoxin-like_fold"/>
</dbReference>
<dbReference type="Proteomes" id="UP000035720">
    <property type="component" value="Unassembled WGS sequence"/>
</dbReference>